<organism evidence="1 2">
    <name type="scientific">Streptomyces virginiae</name>
    <name type="common">Streptomyces cinnamonensis</name>
    <dbReference type="NCBI Taxonomy" id="1961"/>
    <lineage>
        <taxon>Bacteria</taxon>
        <taxon>Bacillati</taxon>
        <taxon>Actinomycetota</taxon>
        <taxon>Actinomycetes</taxon>
        <taxon>Kitasatosporales</taxon>
        <taxon>Streptomycetaceae</taxon>
        <taxon>Streptomyces</taxon>
    </lineage>
</organism>
<dbReference type="EMBL" id="CP108090">
    <property type="protein sequence ID" value="WUQ10806.1"/>
    <property type="molecule type" value="Genomic_DNA"/>
</dbReference>
<evidence type="ECO:0000313" key="2">
    <source>
        <dbReference type="Proteomes" id="UP001432039"/>
    </source>
</evidence>
<evidence type="ECO:0008006" key="3">
    <source>
        <dbReference type="Google" id="ProtNLM"/>
    </source>
</evidence>
<gene>
    <name evidence="1" type="ORF">OG517_04795</name>
</gene>
<dbReference type="Proteomes" id="UP001432039">
    <property type="component" value="Chromosome"/>
</dbReference>
<protein>
    <recommendedName>
        <fullName evidence="3">Lipoprotein</fullName>
    </recommendedName>
</protein>
<evidence type="ECO:0000313" key="1">
    <source>
        <dbReference type="EMBL" id="WUQ10806.1"/>
    </source>
</evidence>
<sequence>MGLPGADPVRCGDELALLTRGRPADRPMAWVSSGRDERQSADAVTFALGDRSALCLYGFAQGKPITVTVAAGGRTYTTPVTPVAALSSGDSSKEELFNGRALEVEDAGGGFLRSGYWTFLPPDPAREAVAATGRLTLTASAGATRATGGISLRRNRGAETAEGWERGHRLAVFGYPAGTRVPIGIYRLTRTEASARAVLVRKVGQVVMPRSRLAVLTIPQDVFRLVAEAPPKEEVSHCLSVPGIDRCVN</sequence>
<keyword evidence="2" id="KW-1185">Reference proteome</keyword>
<reference evidence="1" key="1">
    <citation type="submission" date="2022-10" db="EMBL/GenBank/DDBJ databases">
        <title>The complete genomes of actinobacterial strains from the NBC collection.</title>
        <authorList>
            <person name="Joergensen T.S."/>
            <person name="Alvarez Arevalo M."/>
            <person name="Sterndorff E.B."/>
            <person name="Faurdal D."/>
            <person name="Vuksanovic O."/>
            <person name="Mourched A.-S."/>
            <person name="Charusanti P."/>
            <person name="Shaw S."/>
            <person name="Blin K."/>
            <person name="Weber T."/>
        </authorList>
    </citation>
    <scope>NUCLEOTIDE SEQUENCE</scope>
    <source>
        <strain evidence="1">NBC_00248</strain>
    </source>
</reference>
<proteinExistence type="predicted"/>
<accession>A0ABZ1T835</accession>
<name>A0ABZ1T835_STRVG</name>
<dbReference type="RefSeq" id="WP_328960331.1">
    <property type="nucleotide sequence ID" value="NZ_CP108090.1"/>
</dbReference>